<evidence type="ECO:0000256" key="1">
    <source>
        <dbReference type="SAM" id="MobiDB-lite"/>
    </source>
</evidence>
<feature type="compositionally biased region" description="Basic and acidic residues" evidence="1">
    <location>
        <begin position="23"/>
        <end position="34"/>
    </location>
</feature>
<protein>
    <submittedName>
        <fullName evidence="2">Uncharacterized protein</fullName>
    </submittedName>
</protein>
<evidence type="ECO:0000313" key="3">
    <source>
        <dbReference type="Proteomes" id="UP001162483"/>
    </source>
</evidence>
<organism evidence="2 3">
    <name type="scientific">Staurois parvus</name>
    <dbReference type="NCBI Taxonomy" id="386267"/>
    <lineage>
        <taxon>Eukaryota</taxon>
        <taxon>Metazoa</taxon>
        <taxon>Chordata</taxon>
        <taxon>Craniata</taxon>
        <taxon>Vertebrata</taxon>
        <taxon>Euteleostomi</taxon>
        <taxon>Amphibia</taxon>
        <taxon>Batrachia</taxon>
        <taxon>Anura</taxon>
        <taxon>Neobatrachia</taxon>
        <taxon>Ranoidea</taxon>
        <taxon>Ranidae</taxon>
        <taxon>Staurois</taxon>
    </lineage>
</organism>
<reference evidence="2" key="1">
    <citation type="submission" date="2023-05" db="EMBL/GenBank/DDBJ databases">
        <authorList>
            <person name="Stuckert A."/>
        </authorList>
    </citation>
    <scope>NUCLEOTIDE SEQUENCE</scope>
</reference>
<sequence length="57" mass="6185">MAARTVAQERYTGGQSRVRRRSRADPRKSSEGKAGKCAVQRGQQVSLVSVGGIVPYH</sequence>
<name>A0ABN9CZN7_9NEOB</name>
<feature type="region of interest" description="Disordered" evidence="1">
    <location>
        <begin position="1"/>
        <end position="40"/>
    </location>
</feature>
<dbReference type="EMBL" id="CATNWA010013082">
    <property type="protein sequence ID" value="CAI9564556.1"/>
    <property type="molecule type" value="Genomic_DNA"/>
</dbReference>
<gene>
    <name evidence="2" type="ORF">SPARVUS_LOCUS5927790</name>
</gene>
<evidence type="ECO:0000313" key="2">
    <source>
        <dbReference type="EMBL" id="CAI9564556.1"/>
    </source>
</evidence>
<proteinExistence type="predicted"/>
<keyword evidence="3" id="KW-1185">Reference proteome</keyword>
<accession>A0ABN9CZN7</accession>
<comment type="caution">
    <text evidence="2">The sequence shown here is derived from an EMBL/GenBank/DDBJ whole genome shotgun (WGS) entry which is preliminary data.</text>
</comment>
<dbReference type="Proteomes" id="UP001162483">
    <property type="component" value="Unassembled WGS sequence"/>
</dbReference>